<keyword evidence="3" id="KW-1185">Reference proteome</keyword>
<dbReference type="InterPro" id="IPR012348">
    <property type="entry name" value="RNR-like"/>
</dbReference>
<dbReference type="InterPro" id="IPR011017">
    <property type="entry name" value="TRASH_dom"/>
</dbReference>
<name>A0A8J7FU81_9FLAO</name>
<dbReference type="SUPFAM" id="SSF47240">
    <property type="entry name" value="Ferritin-like"/>
    <property type="match status" value="1"/>
</dbReference>
<evidence type="ECO:0000313" key="3">
    <source>
        <dbReference type="Proteomes" id="UP000608754"/>
    </source>
</evidence>
<reference evidence="2" key="1">
    <citation type="submission" date="2020-10" db="EMBL/GenBank/DDBJ databases">
        <authorList>
            <person name="Lu T."/>
            <person name="Wang Q."/>
            <person name="Han X."/>
        </authorList>
    </citation>
    <scope>NUCLEOTIDE SEQUENCE</scope>
    <source>
        <strain evidence="2">WQ 117</strain>
    </source>
</reference>
<dbReference type="AlphaFoldDB" id="A0A8J7FU81"/>
<dbReference type="InterPro" id="IPR007029">
    <property type="entry name" value="YHS_dom"/>
</dbReference>
<dbReference type="SMART" id="SM00746">
    <property type="entry name" value="TRASH"/>
    <property type="match status" value="1"/>
</dbReference>
<dbReference type="InterPro" id="IPR009078">
    <property type="entry name" value="Ferritin-like_SF"/>
</dbReference>
<accession>A0A8J7FU81</accession>
<dbReference type="Gene3D" id="1.10.620.20">
    <property type="entry name" value="Ribonucleotide Reductase, subunit A"/>
    <property type="match status" value="1"/>
</dbReference>
<dbReference type="EMBL" id="JADGIK010000002">
    <property type="protein sequence ID" value="MBF0596456.1"/>
    <property type="molecule type" value="Genomic_DNA"/>
</dbReference>
<feature type="domain" description="TRASH" evidence="1">
    <location>
        <begin position="60"/>
        <end position="97"/>
    </location>
</feature>
<evidence type="ECO:0000259" key="1">
    <source>
        <dbReference type="SMART" id="SM00746"/>
    </source>
</evidence>
<evidence type="ECO:0000313" key="2">
    <source>
        <dbReference type="EMBL" id="MBF0596456.1"/>
    </source>
</evidence>
<protein>
    <submittedName>
        <fullName evidence="2">YHS domain-containing protein</fullName>
    </submittedName>
</protein>
<dbReference type="Proteomes" id="UP000608754">
    <property type="component" value="Unassembled WGS sequence"/>
</dbReference>
<dbReference type="Pfam" id="PF04945">
    <property type="entry name" value="YHS"/>
    <property type="match status" value="1"/>
</dbReference>
<proteinExistence type="predicted"/>
<organism evidence="2 3">
    <name type="scientific">Faecalibacter rhinopitheci</name>
    <dbReference type="NCBI Taxonomy" id="2779678"/>
    <lineage>
        <taxon>Bacteria</taxon>
        <taxon>Pseudomonadati</taxon>
        <taxon>Bacteroidota</taxon>
        <taxon>Flavobacteriia</taxon>
        <taxon>Flavobacteriales</taxon>
        <taxon>Weeksellaceae</taxon>
        <taxon>Faecalibacter</taxon>
    </lineage>
</organism>
<dbReference type="GO" id="GO:0016491">
    <property type="term" value="F:oxidoreductase activity"/>
    <property type="evidence" value="ECO:0007669"/>
    <property type="project" value="InterPro"/>
</dbReference>
<dbReference type="RefSeq" id="WP_194181992.1">
    <property type="nucleotide sequence ID" value="NZ_JADGIK010000002.1"/>
</dbReference>
<gene>
    <name evidence="2" type="ORF">IM532_03110</name>
</gene>
<comment type="caution">
    <text evidence="2">The sequence shown here is derived from an EMBL/GenBank/DDBJ whole genome shotgun (WGS) entry which is preliminary data.</text>
</comment>
<dbReference type="PROSITE" id="PS51257">
    <property type="entry name" value="PROKAR_LIPOPROTEIN"/>
    <property type="match status" value="1"/>
</dbReference>
<sequence>MKSVQLFTVTALSLFFVTSCTSKSKETEQEFDVEVNHTTTETNAMPAGRTLDVEVVNELDPICGMTTAEHLKDTANYQGKTYGFCNTMCKEEFLKNPEKHIHE</sequence>